<keyword evidence="3" id="KW-1133">Transmembrane helix</keyword>
<dbReference type="PANTHER" id="PTHR45138">
    <property type="entry name" value="REGULATORY COMPONENTS OF SENSORY TRANSDUCTION SYSTEM"/>
    <property type="match status" value="1"/>
</dbReference>
<feature type="compositionally biased region" description="Low complexity" evidence="2">
    <location>
        <begin position="353"/>
        <end position="367"/>
    </location>
</feature>
<evidence type="ECO:0000313" key="5">
    <source>
        <dbReference type="EMBL" id="PII35828.1"/>
    </source>
</evidence>
<feature type="transmembrane region" description="Helical" evidence="3">
    <location>
        <begin position="77"/>
        <end position="101"/>
    </location>
</feature>
<dbReference type="PROSITE" id="PS50887">
    <property type="entry name" value="GGDEF"/>
    <property type="match status" value="1"/>
</dbReference>
<dbReference type="CDD" id="cd01949">
    <property type="entry name" value="GGDEF"/>
    <property type="match status" value="1"/>
</dbReference>
<dbReference type="SMART" id="SM00267">
    <property type="entry name" value="GGDEF"/>
    <property type="match status" value="1"/>
</dbReference>
<dbReference type="InterPro" id="IPR050469">
    <property type="entry name" value="Diguanylate_Cyclase"/>
</dbReference>
<feature type="transmembrane region" description="Helical" evidence="3">
    <location>
        <begin position="37"/>
        <end position="56"/>
    </location>
</feature>
<feature type="transmembrane region" description="Helical" evidence="3">
    <location>
        <begin position="113"/>
        <end position="131"/>
    </location>
</feature>
<dbReference type="GO" id="GO:0043709">
    <property type="term" value="P:cell adhesion involved in single-species biofilm formation"/>
    <property type="evidence" value="ECO:0007669"/>
    <property type="project" value="TreeGrafter"/>
</dbReference>
<keyword evidence="3" id="KW-0472">Membrane</keyword>
<dbReference type="GO" id="GO:0005886">
    <property type="term" value="C:plasma membrane"/>
    <property type="evidence" value="ECO:0007669"/>
    <property type="project" value="TreeGrafter"/>
</dbReference>
<feature type="transmembrane region" description="Helical" evidence="3">
    <location>
        <begin position="143"/>
        <end position="161"/>
    </location>
</feature>
<dbReference type="PANTHER" id="PTHR45138:SF24">
    <property type="entry name" value="DIGUANYLATE CYCLASE DGCC-RELATED"/>
    <property type="match status" value="1"/>
</dbReference>
<dbReference type="Gene3D" id="3.30.70.270">
    <property type="match status" value="1"/>
</dbReference>
<evidence type="ECO:0000259" key="4">
    <source>
        <dbReference type="PROSITE" id="PS50887"/>
    </source>
</evidence>
<name>A0A2G7T7C5_9FLAO</name>
<dbReference type="AlphaFoldDB" id="A0A2G7T7C5"/>
<comment type="caution">
    <text evidence="5">The sequence shown here is derived from an EMBL/GenBank/DDBJ whole genome shotgun (WGS) entry which is preliminary data.</text>
</comment>
<dbReference type="InterPro" id="IPR000160">
    <property type="entry name" value="GGDEF_dom"/>
</dbReference>
<proteinExistence type="predicted"/>
<dbReference type="Pfam" id="PF00990">
    <property type="entry name" value="GGDEF"/>
    <property type="match status" value="1"/>
</dbReference>
<dbReference type="InterPro" id="IPR029787">
    <property type="entry name" value="Nucleotide_cyclase"/>
</dbReference>
<evidence type="ECO:0000256" key="2">
    <source>
        <dbReference type="SAM" id="MobiDB-lite"/>
    </source>
</evidence>
<feature type="region of interest" description="Disordered" evidence="2">
    <location>
        <begin position="342"/>
        <end position="386"/>
    </location>
</feature>
<dbReference type="InterPro" id="IPR043128">
    <property type="entry name" value="Rev_trsase/Diguanyl_cyclase"/>
</dbReference>
<gene>
    <name evidence="5" type="ORF">CTI11_11310</name>
</gene>
<dbReference type="Pfam" id="PF05230">
    <property type="entry name" value="MASE2"/>
    <property type="match status" value="1"/>
</dbReference>
<dbReference type="GO" id="GO:1902201">
    <property type="term" value="P:negative regulation of bacterial-type flagellum-dependent cell motility"/>
    <property type="evidence" value="ECO:0007669"/>
    <property type="project" value="TreeGrafter"/>
</dbReference>
<protein>
    <recommendedName>
        <fullName evidence="1">diguanylate cyclase</fullName>
        <ecNumber evidence="1">2.7.7.65</ecNumber>
    </recommendedName>
</protein>
<accession>A0A2G7T7C5</accession>
<dbReference type="GO" id="GO:0052621">
    <property type="term" value="F:diguanylate cyclase activity"/>
    <property type="evidence" value="ECO:0007669"/>
    <property type="project" value="UniProtKB-EC"/>
</dbReference>
<feature type="compositionally biased region" description="Basic and acidic residues" evidence="2">
    <location>
        <begin position="368"/>
        <end position="380"/>
    </location>
</feature>
<dbReference type="FunFam" id="3.30.70.270:FF:000001">
    <property type="entry name" value="Diguanylate cyclase domain protein"/>
    <property type="match status" value="1"/>
</dbReference>
<evidence type="ECO:0000256" key="1">
    <source>
        <dbReference type="ARBA" id="ARBA00012528"/>
    </source>
</evidence>
<evidence type="ECO:0000256" key="3">
    <source>
        <dbReference type="SAM" id="Phobius"/>
    </source>
</evidence>
<dbReference type="EMBL" id="PEKC01000033">
    <property type="protein sequence ID" value="PII35828.1"/>
    <property type="molecule type" value="Genomic_DNA"/>
</dbReference>
<organism evidence="5">
    <name type="scientific">Chryseobacterium sp. B5</name>
    <dbReference type="NCBI Taxonomy" id="2050562"/>
    <lineage>
        <taxon>Bacteria</taxon>
        <taxon>Pseudomonadati</taxon>
        <taxon>Bacteroidota</taxon>
        <taxon>Flavobacteriia</taxon>
        <taxon>Flavobacteriales</taxon>
        <taxon>Weeksellaceae</taxon>
        <taxon>Chryseobacterium group</taxon>
        <taxon>Chryseobacterium</taxon>
    </lineage>
</organism>
<dbReference type="EC" id="2.7.7.65" evidence="1"/>
<feature type="domain" description="GGDEF" evidence="4">
    <location>
        <begin position="210"/>
        <end position="342"/>
    </location>
</feature>
<reference evidence="5" key="1">
    <citation type="submission" date="2017-10" db="EMBL/GenBank/DDBJ databases">
        <title>Chryseobacterium sp. B5 is a hydrocarbonoclastic and plant growth promoting bacterium.</title>
        <authorList>
            <person name="Thijs S."/>
            <person name="Gkorezis P."/>
            <person name="Van Hamme J."/>
        </authorList>
    </citation>
    <scope>NUCLEOTIDE SEQUENCE</scope>
    <source>
        <strain evidence="5">B5</strain>
    </source>
</reference>
<sequence length="386" mass="42343">MSLRQRIHRRTYPLRVSSMALGGLVVGTAMTEMGASPAVWGFVLVSALVWPHIAFLHARHSRDSHRAEHANLQIDALIIGSWIPVMHFCALPSIALLAISIADRNHTATRDGWLQSLVATLLAAALVALLLRPVPDWEASLAVQLSMLPLLLLHSVFSSWSTRQLVRKLARQNVKLQVLSRIDPLTTLYSRDYWWQKARAALRDYRQTQASACLLIVDIDHFKRINDSFGHTVGDEVLQAIGLTIRHCLRSHDAAGRYGGDEFAVLCMHTQLDDAYAVALRIRNQLSQLRVREHPQLRVSASIGVAAADPSFLSVKDWINAADSALYSAKDAGRDQVIPAAPLMAGSAPARAGTGSDTDPDTGSDTGPDTRDSHPTHQPEPDDTLI</sequence>
<dbReference type="NCBIfam" id="TIGR00254">
    <property type="entry name" value="GGDEF"/>
    <property type="match status" value="1"/>
</dbReference>
<dbReference type="SUPFAM" id="SSF55073">
    <property type="entry name" value="Nucleotide cyclase"/>
    <property type="match status" value="1"/>
</dbReference>
<dbReference type="InterPro" id="IPR007894">
    <property type="entry name" value="MASE2"/>
</dbReference>
<keyword evidence="3" id="KW-0812">Transmembrane</keyword>